<comment type="caution">
    <text evidence="7">The sequence shown here is derived from an EMBL/GenBank/DDBJ whole genome shotgun (WGS) entry which is preliminary data.</text>
</comment>
<reference evidence="7 8" key="1">
    <citation type="journal article" date="2014" name="BMC Genomics">
        <title>The genome of the intracellular bacterium of the coastal bivalve, Solemya velum: a blueprint for thriving in and out of symbiosis.</title>
        <authorList>
            <person name="Dmytrenko O."/>
            <person name="Russell S.L."/>
            <person name="Loo W.T."/>
            <person name="Fontanez K.M."/>
            <person name="Liao L."/>
            <person name="Roeselers G."/>
            <person name="Sharma R."/>
            <person name="Stewart F.J."/>
            <person name="Newton I.L."/>
            <person name="Woyke T."/>
            <person name="Wu D."/>
            <person name="Lang J.M."/>
            <person name="Eisen J.A."/>
            <person name="Cavanaugh C.M."/>
        </authorList>
    </citation>
    <scope>NUCLEOTIDE SEQUENCE [LARGE SCALE GENOMIC DNA]</scope>
    <source>
        <strain evidence="7 8">WH</strain>
    </source>
</reference>
<dbReference type="eggNOG" id="COG0639">
    <property type="taxonomic scope" value="Bacteria"/>
</dbReference>
<dbReference type="NCBIfam" id="NF001204">
    <property type="entry name" value="PRK00166.1"/>
    <property type="match status" value="1"/>
</dbReference>
<dbReference type="PANTHER" id="PTHR40942">
    <property type="match status" value="1"/>
</dbReference>
<dbReference type="InterPro" id="IPR004617">
    <property type="entry name" value="ApaH"/>
</dbReference>
<evidence type="ECO:0000313" key="7">
    <source>
        <dbReference type="EMBL" id="KHF25450.1"/>
    </source>
</evidence>
<accession>A0A0B0H8P2</accession>
<evidence type="ECO:0000256" key="5">
    <source>
        <dbReference type="HAMAP-Rule" id="MF_00199"/>
    </source>
</evidence>
<keyword evidence="8" id="KW-1185">Reference proteome</keyword>
<proteinExistence type="inferred from homology"/>
<dbReference type="PIRSF" id="PIRSF000903">
    <property type="entry name" value="B5n-ttraPtase_sm"/>
    <property type="match status" value="1"/>
</dbReference>
<evidence type="ECO:0000259" key="6">
    <source>
        <dbReference type="Pfam" id="PF00149"/>
    </source>
</evidence>
<evidence type="ECO:0000256" key="2">
    <source>
        <dbReference type="ARBA" id="ARBA00005419"/>
    </source>
</evidence>
<protein>
    <recommendedName>
        <fullName evidence="5">Bis(5'-nucleosyl)-tetraphosphatase, symmetrical</fullName>
        <ecNumber evidence="5">3.6.1.41</ecNumber>
    </recommendedName>
    <alternativeName>
        <fullName evidence="5">Ap4A hydrolase</fullName>
    </alternativeName>
    <alternativeName>
        <fullName evidence="5">Diadenosine 5',5'''-P1,P4-tetraphosphate pyrophosphohydrolase</fullName>
    </alternativeName>
    <alternativeName>
        <fullName evidence="5">Diadenosine tetraphosphatase</fullName>
    </alternativeName>
</protein>
<dbReference type="GO" id="GO:0008803">
    <property type="term" value="F:bis(5'-nucleosyl)-tetraphosphatase (symmetrical) activity"/>
    <property type="evidence" value="ECO:0007669"/>
    <property type="project" value="UniProtKB-UniRule"/>
</dbReference>
<comment type="similarity">
    <text evidence="2 5">Belongs to the Ap4A hydrolase family.</text>
</comment>
<dbReference type="InterPro" id="IPR029052">
    <property type="entry name" value="Metallo-depent_PP-like"/>
</dbReference>
<dbReference type="InterPro" id="IPR004843">
    <property type="entry name" value="Calcineurin-like_PHP"/>
</dbReference>
<dbReference type="Pfam" id="PF00149">
    <property type="entry name" value="Metallophos"/>
    <property type="match status" value="1"/>
</dbReference>
<dbReference type="RefSeq" id="WP_043117688.1">
    <property type="nucleotide sequence ID" value="NZ_JRAA01000002.1"/>
</dbReference>
<evidence type="ECO:0000256" key="1">
    <source>
        <dbReference type="ARBA" id="ARBA00003413"/>
    </source>
</evidence>
<dbReference type="PANTHER" id="PTHR40942:SF4">
    <property type="entry name" value="CYTOCHROME C5"/>
    <property type="match status" value="1"/>
</dbReference>
<organism evidence="7 8">
    <name type="scientific">Solemya velum gill symbiont</name>
    <dbReference type="NCBI Taxonomy" id="2340"/>
    <lineage>
        <taxon>Bacteria</taxon>
        <taxon>Pseudomonadati</taxon>
        <taxon>Pseudomonadota</taxon>
        <taxon>Gammaproteobacteria</taxon>
        <taxon>sulfur-oxidizing symbionts</taxon>
    </lineage>
</organism>
<comment type="function">
    <text evidence="1 5">Hydrolyzes diadenosine 5',5'''-P1,P4-tetraphosphate to yield ADP.</text>
</comment>
<evidence type="ECO:0000256" key="4">
    <source>
        <dbReference type="ARBA" id="ARBA00049417"/>
    </source>
</evidence>
<dbReference type="SUPFAM" id="SSF56300">
    <property type="entry name" value="Metallo-dependent phosphatases"/>
    <property type="match status" value="1"/>
</dbReference>
<evidence type="ECO:0000313" key="8">
    <source>
        <dbReference type="Proteomes" id="UP000030856"/>
    </source>
</evidence>
<dbReference type="EMBL" id="JRAA01000002">
    <property type="protein sequence ID" value="KHF25450.1"/>
    <property type="molecule type" value="Genomic_DNA"/>
</dbReference>
<name>A0A0B0H8P2_SOVGS</name>
<sequence length="277" mass="31406">MATYVIGDVQGCFDELQRLLEHIEFDAQQDQLWFAGDLVNRGPKSLEVLRFVKELGGSAVCVLGNHDLHLLATWSTGGKKKLKNDLQPIFDAPDRDELLEWLCLRPLMHTTPEFDFCLIHAGLPPQWDLTQALACAQEVESVLADQRCREHYFAEMYGDKPNLWSEDLGGQERLRFITNCFTRLRFCTQDGHLALDEKGAPGSQKKGLLPWYLVPGRQSENIKLLFGHWSMLGYHHEANTWALDTGCLWGGELSALRIDVEPPVLYAIDCPCQRKPG</sequence>
<dbReference type="STRING" id="2340.JV46_07460"/>
<dbReference type="HAMAP" id="MF_00199">
    <property type="entry name" value="ApaH"/>
    <property type="match status" value="1"/>
</dbReference>
<keyword evidence="3 5" id="KW-0378">Hydrolase</keyword>
<dbReference type="EC" id="3.6.1.41" evidence="5"/>
<dbReference type="Gene3D" id="3.60.21.10">
    <property type="match status" value="1"/>
</dbReference>
<comment type="catalytic activity">
    <reaction evidence="4 5">
        <text>P(1),P(4)-bis(5'-adenosyl) tetraphosphate + H2O = 2 ADP + 2 H(+)</text>
        <dbReference type="Rhea" id="RHEA:24252"/>
        <dbReference type="ChEBI" id="CHEBI:15377"/>
        <dbReference type="ChEBI" id="CHEBI:15378"/>
        <dbReference type="ChEBI" id="CHEBI:58141"/>
        <dbReference type="ChEBI" id="CHEBI:456216"/>
        <dbReference type="EC" id="3.6.1.41"/>
    </reaction>
</comment>
<dbReference type="CDD" id="cd07422">
    <property type="entry name" value="MPP_ApaH"/>
    <property type="match status" value="1"/>
</dbReference>
<dbReference type="NCBIfam" id="TIGR00668">
    <property type="entry name" value="apaH"/>
    <property type="match status" value="1"/>
</dbReference>
<dbReference type="OrthoDB" id="9807890at2"/>
<dbReference type="AlphaFoldDB" id="A0A0B0H8P2"/>
<evidence type="ECO:0000256" key="3">
    <source>
        <dbReference type="ARBA" id="ARBA00022801"/>
    </source>
</evidence>
<dbReference type="Proteomes" id="UP000030856">
    <property type="component" value="Unassembled WGS sequence"/>
</dbReference>
<feature type="domain" description="Calcineurin-like phosphoesterase" evidence="6">
    <location>
        <begin position="3"/>
        <end position="139"/>
    </location>
</feature>
<dbReference type="PATRIC" id="fig|2340.3.peg.2070"/>
<gene>
    <name evidence="5 7" type="primary">apaH</name>
    <name evidence="7" type="ORF">JV46_07460</name>
</gene>